<keyword evidence="1" id="KW-0472">Membrane</keyword>
<keyword evidence="1" id="KW-1133">Transmembrane helix</keyword>
<name>A0A370SJP9_PSEJE</name>
<feature type="transmembrane region" description="Helical" evidence="1">
    <location>
        <begin position="35"/>
        <end position="55"/>
    </location>
</feature>
<gene>
    <name evidence="2" type="ORF">DEU51_107127</name>
</gene>
<dbReference type="RefSeq" id="WP_115146977.1">
    <property type="nucleotide sequence ID" value="NZ_QRAV01000007.1"/>
</dbReference>
<sequence>MTDADKTAAELHELMFYVQRCIRYHMRRTAFFMRWGRFTAFVGVIFGSAAVTALLANAPSFFVTVSALLVTLASATDLVVGTGQRAWLHNDLRKRYLDIEAEVLACASPVPEDLMRKLKSQIRRIEADEPPTLPALELLARDDVIRSLYTKEEAAAYLCKLSWFKRTTAHWFDWDTSNA</sequence>
<dbReference type="Proteomes" id="UP000255365">
    <property type="component" value="Unassembled WGS sequence"/>
</dbReference>
<proteinExistence type="predicted"/>
<reference evidence="2 3" key="1">
    <citation type="submission" date="2018-07" db="EMBL/GenBank/DDBJ databases">
        <title>Genome sequencing of rice bacterial endophytes.</title>
        <authorList>
            <person name="Venturi V."/>
        </authorList>
    </citation>
    <scope>NUCLEOTIDE SEQUENCE [LARGE SCALE GENOMIC DNA]</scope>
    <source>
        <strain evidence="2 3">E2333</strain>
    </source>
</reference>
<evidence type="ECO:0000313" key="2">
    <source>
        <dbReference type="EMBL" id="RDL19986.1"/>
    </source>
</evidence>
<evidence type="ECO:0000313" key="3">
    <source>
        <dbReference type="Proteomes" id="UP000255365"/>
    </source>
</evidence>
<protein>
    <recommendedName>
        <fullName evidence="4">SMODS and SLOG-associating 2TM effector domain-containing protein</fullName>
    </recommendedName>
</protein>
<accession>A0A370SJP9</accession>
<organism evidence="2 3">
    <name type="scientific">Pseudomonas jessenii</name>
    <dbReference type="NCBI Taxonomy" id="77298"/>
    <lineage>
        <taxon>Bacteria</taxon>
        <taxon>Pseudomonadati</taxon>
        <taxon>Pseudomonadota</taxon>
        <taxon>Gammaproteobacteria</taxon>
        <taxon>Pseudomonadales</taxon>
        <taxon>Pseudomonadaceae</taxon>
        <taxon>Pseudomonas</taxon>
    </lineage>
</organism>
<keyword evidence="1" id="KW-0812">Transmembrane</keyword>
<evidence type="ECO:0000256" key="1">
    <source>
        <dbReference type="SAM" id="Phobius"/>
    </source>
</evidence>
<feature type="transmembrane region" description="Helical" evidence="1">
    <location>
        <begin position="61"/>
        <end position="80"/>
    </location>
</feature>
<comment type="caution">
    <text evidence="2">The sequence shown here is derived from an EMBL/GenBank/DDBJ whole genome shotgun (WGS) entry which is preliminary data.</text>
</comment>
<dbReference type="AlphaFoldDB" id="A0A370SJP9"/>
<evidence type="ECO:0008006" key="4">
    <source>
        <dbReference type="Google" id="ProtNLM"/>
    </source>
</evidence>
<dbReference type="EMBL" id="QRAV01000007">
    <property type="protein sequence ID" value="RDL19986.1"/>
    <property type="molecule type" value="Genomic_DNA"/>
</dbReference>